<comment type="similarity">
    <text evidence="1">Belongs to the paxM FAD-dependent monooxygenase family.</text>
</comment>
<dbReference type="PANTHER" id="PTHR13789">
    <property type="entry name" value="MONOOXYGENASE"/>
    <property type="match status" value="1"/>
</dbReference>
<dbReference type="PRINTS" id="PR00420">
    <property type="entry name" value="RNGMNOXGNASE"/>
</dbReference>
<dbReference type="InterPro" id="IPR002938">
    <property type="entry name" value="FAD-bd"/>
</dbReference>
<evidence type="ECO:0000259" key="6">
    <source>
        <dbReference type="Pfam" id="PF01494"/>
    </source>
</evidence>
<evidence type="ECO:0000256" key="4">
    <source>
        <dbReference type="ARBA" id="ARBA00023002"/>
    </source>
</evidence>
<dbReference type="RefSeq" id="XP_015408559.1">
    <property type="nucleotide sequence ID" value="XM_015548881.1"/>
</dbReference>
<keyword evidence="2" id="KW-0285">Flavoprotein</keyword>
<evidence type="ECO:0000256" key="3">
    <source>
        <dbReference type="ARBA" id="ARBA00022827"/>
    </source>
</evidence>
<dbReference type="GO" id="GO:0004497">
    <property type="term" value="F:monooxygenase activity"/>
    <property type="evidence" value="ECO:0007669"/>
    <property type="project" value="UniProtKB-KW"/>
</dbReference>
<dbReference type="GO" id="GO:0071949">
    <property type="term" value="F:FAD binding"/>
    <property type="evidence" value="ECO:0007669"/>
    <property type="project" value="InterPro"/>
</dbReference>
<gene>
    <name evidence="7" type="ORF">ANOM_003624</name>
</gene>
<evidence type="ECO:0000256" key="2">
    <source>
        <dbReference type="ARBA" id="ARBA00022630"/>
    </source>
</evidence>
<dbReference type="GeneID" id="26805428"/>
<accession>A0A0L1J741</accession>
<dbReference type="Proteomes" id="UP000037505">
    <property type="component" value="Unassembled WGS sequence"/>
</dbReference>
<dbReference type="PANTHER" id="PTHR13789:SF309">
    <property type="entry name" value="PUTATIVE (AFU_ORTHOLOGUE AFUA_6G14510)-RELATED"/>
    <property type="match status" value="1"/>
</dbReference>
<dbReference type="STRING" id="1509407.A0A0L1J741"/>
<dbReference type="SUPFAM" id="SSF51905">
    <property type="entry name" value="FAD/NAD(P)-binding domain"/>
    <property type="match status" value="1"/>
</dbReference>
<dbReference type="InterPro" id="IPR050493">
    <property type="entry name" value="FAD-dep_Monooxygenase_BioMet"/>
</dbReference>
<evidence type="ECO:0000313" key="8">
    <source>
        <dbReference type="Proteomes" id="UP000037505"/>
    </source>
</evidence>
<evidence type="ECO:0000256" key="5">
    <source>
        <dbReference type="ARBA" id="ARBA00023033"/>
    </source>
</evidence>
<organism evidence="7 8">
    <name type="scientific">Aspergillus nomiae NRRL (strain ATCC 15546 / NRRL 13137 / CBS 260.88 / M93)</name>
    <dbReference type="NCBI Taxonomy" id="1509407"/>
    <lineage>
        <taxon>Eukaryota</taxon>
        <taxon>Fungi</taxon>
        <taxon>Dikarya</taxon>
        <taxon>Ascomycota</taxon>
        <taxon>Pezizomycotina</taxon>
        <taxon>Eurotiomycetes</taxon>
        <taxon>Eurotiomycetidae</taxon>
        <taxon>Eurotiales</taxon>
        <taxon>Aspergillaceae</taxon>
        <taxon>Aspergillus</taxon>
        <taxon>Aspergillus subgen. Circumdati</taxon>
    </lineage>
</organism>
<dbReference type="Pfam" id="PF01494">
    <property type="entry name" value="FAD_binding_3"/>
    <property type="match status" value="1"/>
</dbReference>
<dbReference type="AlphaFoldDB" id="A0A0L1J741"/>
<name>A0A0L1J741_ASPN3</name>
<dbReference type="OrthoDB" id="16820at2759"/>
<evidence type="ECO:0000313" key="7">
    <source>
        <dbReference type="EMBL" id="KNG87636.1"/>
    </source>
</evidence>
<keyword evidence="8" id="KW-1185">Reference proteome</keyword>
<dbReference type="InterPro" id="IPR036188">
    <property type="entry name" value="FAD/NAD-bd_sf"/>
</dbReference>
<feature type="domain" description="FAD-binding" evidence="6">
    <location>
        <begin position="37"/>
        <end position="381"/>
    </location>
</feature>
<proteinExistence type="inferred from homology"/>
<evidence type="ECO:0000256" key="1">
    <source>
        <dbReference type="ARBA" id="ARBA00007992"/>
    </source>
</evidence>
<dbReference type="Gene3D" id="3.50.50.60">
    <property type="entry name" value="FAD/NAD(P)-binding domain"/>
    <property type="match status" value="1"/>
</dbReference>
<dbReference type="EMBL" id="JNOM01000075">
    <property type="protein sequence ID" value="KNG87636.1"/>
    <property type="molecule type" value="Genomic_DNA"/>
</dbReference>
<protein>
    <submittedName>
        <fullName evidence="7">Salicylate hydroxylase</fullName>
    </submittedName>
</protein>
<keyword evidence="4" id="KW-0560">Oxidoreductase</keyword>
<reference evidence="7 8" key="1">
    <citation type="submission" date="2014-06" db="EMBL/GenBank/DDBJ databases">
        <title>The Genome of the Aflatoxigenic Filamentous Fungus Aspergillus nomius.</title>
        <authorList>
            <person name="Moore M.G."/>
            <person name="Shannon B.M."/>
            <person name="Brian M.M."/>
        </authorList>
    </citation>
    <scope>NUCLEOTIDE SEQUENCE [LARGE SCALE GENOMIC DNA]</scope>
    <source>
        <strain evidence="7 8">NRRL 13137</strain>
    </source>
</reference>
<comment type="caution">
    <text evidence="7">The sequence shown here is derived from an EMBL/GenBank/DDBJ whole genome shotgun (WGS) entry which is preliminary data.</text>
</comment>
<sequence>MDLQYEFPSQKQEANEWFNLPTDIERSLTSVFAPRNILIVGAGIAGISCALALSKELTPFVPDLQITIFERHDILSTSGGAINLTPVAQRHLDRLGVLDELDKMGTEGGTDVEAIELFSSRSGRQLGSIDFTDQKGNGFGGYKGRRVMRIILSVAMLAVVERTKNINVVFGKKLIRGEENDDEATLYFQDGTTATGDLVLGCDGVHSATRTQWVSPEHPSEYTGISFLQTVIDSKSIKSPIHFRSTSMNISRQGSLLASYCDREHDQIFLAAIVQFKEANLPFCKIESGQDWVTQHRIKNALHEEMQARFGKSGIPCIREMTSKSGDWMLYPVYQVRPNARWHTDRALLLGDAAHAMPPRDESAAYALDDAILFSRILAKHRHEPLPIAFKAYEDLRRNTVNTAFKASRRMWEKNRDMGFLEGRLKEWTFPLYIRNHRQQREAAWEFDATQITIPMPVEGGSLYSHGKSDTS</sequence>
<keyword evidence="5" id="KW-0503">Monooxygenase</keyword>
<keyword evidence="3" id="KW-0274">FAD</keyword>